<evidence type="ECO:0000313" key="3">
    <source>
        <dbReference type="EMBL" id="EAS02076.2"/>
    </source>
</evidence>
<proteinExistence type="predicted"/>
<dbReference type="EMBL" id="GG662548">
    <property type="protein sequence ID" value="EAS02076.2"/>
    <property type="molecule type" value="Genomic_DNA"/>
</dbReference>
<dbReference type="GeneID" id="7827207"/>
<protein>
    <submittedName>
        <fullName evidence="3">CRAL TRIO domain protein</fullName>
    </submittedName>
</protein>
<keyword evidence="4" id="KW-1185">Reference proteome</keyword>
<dbReference type="Gene3D" id="3.40.525.10">
    <property type="entry name" value="CRAL-TRIO lipid binding domain"/>
    <property type="match status" value="1"/>
</dbReference>
<reference evidence="4" key="1">
    <citation type="journal article" date="2006" name="PLoS Biol.">
        <title>Macronuclear genome sequence of the ciliate Tetrahymena thermophila, a model eukaryote.</title>
        <authorList>
            <person name="Eisen J.A."/>
            <person name="Coyne R.S."/>
            <person name="Wu M."/>
            <person name="Wu D."/>
            <person name="Thiagarajan M."/>
            <person name="Wortman J.R."/>
            <person name="Badger J.H."/>
            <person name="Ren Q."/>
            <person name="Amedeo P."/>
            <person name="Jones K.M."/>
            <person name="Tallon L.J."/>
            <person name="Delcher A.L."/>
            <person name="Salzberg S.L."/>
            <person name="Silva J.C."/>
            <person name="Haas B.J."/>
            <person name="Majoros W.H."/>
            <person name="Farzad M."/>
            <person name="Carlton J.M."/>
            <person name="Smith R.K. Jr."/>
            <person name="Garg J."/>
            <person name="Pearlman R.E."/>
            <person name="Karrer K.M."/>
            <person name="Sun L."/>
            <person name="Manning G."/>
            <person name="Elde N.C."/>
            <person name="Turkewitz A.P."/>
            <person name="Asai D.J."/>
            <person name="Wilkes D.E."/>
            <person name="Wang Y."/>
            <person name="Cai H."/>
            <person name="Collins K."/>
            <person name="Stewart B.A."/>
            <person name="Lee S.R."/>
            <person name="Wilamowska K."/>
            <person name="Weinberg Z."/>
            <person name="Ruzzo W.L."/>
            <person name="Wloga D."/>
            <person name="Gaertig J."/>
            <person name="Frankel J."/>
            <person name="Tsao C.-C."/>
            <person name="Gorovsky M.A."/>
            <person name="Keeling P.J."/>
            <person name="Waller R.F."/>
            <person name="Patron N.J."/>
            <person name="Cherry J.M."/>
            <person name="Stover N.A."/>
            <person name="Krieger C.J."/>
            <person name="del Toro C."/>
            <person name="Ryder H.F."/>
            <person name="Williamson S.C."/>
            <person name="Barbeau R.A."/>
            <person name="Hamilton E.P."/>
            <person name="Orias E."/>
        </authorList>
    </citation>
    <scope>NUCLEOTIDE SEQUENCE [LARGE SCALE GENOMIC DNA]</scope>
    <source>
        <strain evidence="4">SB210</strain>
    </source>
</reference>
<evidence type="ECO:0000259" key="2">
    <source>
        <dbReference type="PROSITE" id="PS50191"/>
    </source>
</evidence>
<organism evidence="3 4">
    <name type="scientific">Tetrahymena thermophila (strain SB210)</name>
    <dbReference type="NCBI Taxonomy" id="312017"/>
    <lineage>
        <taxon>Eukaryota</taxon>
        <taxon>Sar</taxon>
        <taxon>Alveolata</taxon>
        <taxon>Ciliophora</taxon>
        <taxon>Intramacronucleata</taxon>
        <taxon>Oligohymenophorea</taxon>
        <taxon>Hymenostomatida</taxon>
        <taxon>Tetrahymenina</taxon>
        <taxon>Tetrahymenidae</taxon>
        <taxon>Tetrahymena</taxon>
    </lineage>
</organism>
<accession>I7MGV3</accession>
<dbReference type="OMA" id="GRTRQHI"/>
<evidence type="ECO:0000256" key="1">
    <source>
        <dbReference type="SAM" id="MobiDB-lite"/>
    </source>
</evidence>
<gene>
    <name evidence="3" type="ORF">TTHERM_00502670</name>
</gene>
<dbReference type="InterPro" id="IPR001251">
    <property type="entry name" value="CRAL-TRIO_dom"/>
</dbReference>
<dbReference type="PANTHER" id="PTHR46818">
    <property type="entry name" value="DOMAIN-CONTAINING PROTEIN, PUTATIVE-RELATED"/>
    <property type="match status" value="1"/>
</dbReference>
<dbReference type="InParanoid" id="I7MGV3"/>
<dbReference type="SMART" id="SM00516">
    <property type="entry name" value="SEC14"/>
    <property type="match status" value="1"/>
</dbReference>
<dbReference type="PANTHER" id="PTHR46818:SF1">
    <property type="entry name" value="CHROMOSOME UNDETERMINED SCAFFOLD_125, WHOLE GENOME SHOTGUN SEQUENCE"/>
    <property type="match status" value="1"/>
</dbReference>
<dbReference type="KEGG" id="tet:TTHERM_00502670"/>
<feature type="compositionally biased region" description="Polar residues" evidence="1">
    <location>
        <begin position="442"/>
        <end position="456"/>
    </location>
</feature>
<feature type="region of interest" description="Disordered" evidence="1">
    <location>
        <begin position="418"/>
        <end position="456"/>
    </location>
</feature>
<dbReference type="Pfam" id="PF00650">
    <property type="entry name" value="CRAL_TRIO"/>
    <property type="match status" value="1"/>
</dbReference>
<dbReference type="eggNOG" id="KOG1471">
    <property type="taxonomic scope" value="Eukaryota"/>
</dbReference>
<dbReference type="Proteomes" id="UP000009168">
    <property type="component" value="Unassembled WGS sequence"/>
</dbReference>
<sequence length="576" mass="66600">MSNTNNSLQQSIDPILGFDPWFLKPPKEAMEIKHTDYYIKHNEKKKGNRKVYQKVQYDEFETQHIEILKQEMERQQIQVPPDWKTSDYLKMCYCGRFDLKKDVKAAKDHIEWRNNLTMHTLDDKARELLSKGILYLLGRDENFRPILYLDCTKINLKKDGEETILRSICVFLDMIKKYMFLDYYIENWIMVIDTGGLGLSSLPINGLKLIIGSMSINYCATMEKMYILNPSFMLNTSWNIIKGFIDPESVEKIQFLKPKDYKEMQKRIPIKFLQKKYCGEHPDVTQFWPPLNVFCSEEERQKQIKNQQQKQKDKEAGAAQNSLTKKQTLKEEKNISAQLNEKNRKKTEDSQGIQQSNTNYVNGNSVTAQYMNNQNNQIFNDGIKPKIIITKVKDDVFDSQYAMAGYDEQLENQLRKQAEQRRQEMLEQKKKQMLQKEEEEAANQTGQPGSLKQGVSLNNTISGNGISTNTAATYTAVQGANTTNISNNINFTTEHSEGNQQSNQFQNKGKKNFNSAVPDLDSQQEDSAIFKNNNLTKDQDGDPLIFNHTNIQNNPIIQFEGDDSSNAKCCQNCNIF</sequence>
<dbReference type="HOGENOM" id="CLU_473729_0_0_1"/>
<dbReference type="InterPro" id="IPR036865">
    <property type="entry name" value="CRAL-TRIO_dom_sf"/>
</dbReference>
<dbReference type="STRING" id="312017.I7MGV3"/>
<feature type="compositionally biased region" description="Basic and acidic residues" evidence="1">
    <location>
        <begin position="418"/>
        <end position="436"/>
    </location>
</feature>
<name>I7MGV3_TETTS</name>
<feature type="compositionally biased region" description="Polar residues" evidence="1">
    <location>
        <begin position="350"/>
        <end position="360"/>
    </location>
</feature>
<feature type="region of interest" description="Disordered" evidence="1">
    <location>
        <begin position="488"/>
        <end position="522"/>
    </location>
</feature>
<dbReference type="PROSITE" id="PS50191">
    <property type="entry name" value="CRAL_TRIO"/>
    <property type="match status" value="1"/>
</dbReference>
<feature type="compositionally biased region" description="Low complexity" evidence="1">
    <location>
        <begin position="488"/>
        <end position="515"/>
    </location>
</feature>
<dbReference type="RefSeq" id="XP_001022321.2">
    <property type="nucleotide sequence ID" value="XM_001022321.3"/>
</dbReference>
<feature type="region of interest" description="Disordered" evidence="1">
    <location>
        <begin position="304"/>
        <end position="360"/>
    </location>
</feature>
<dbReference type="CDD" id="cd00170">
    <property type="entry name" value="SEC14"/>
    <property type="match status" value="1"/>
</dbReference>
<dbReference type="OrthoDB" id="75724at2759"/>
<dbReference type="AlphaFoldDB" id="I7MGV3"/>
<feature type="domain" description="CRAL-TRIO" evidence="2">
    <location>
        <begin position="121"/>
        <end position="285"/>
    </location>
</feature>
<dbReference type="SUPFAM" id="SSF52087">
    <property type="entry name" value="CRAL/TRIO domain"/>
    <property type="match status" value="1"/>
</dbReference>
<evidence type="ECO:0000313" key="4">
    <source>
        <dbReference type="Proteomes" id="UP000009168"/>
    </source>
</evidence>